<dbReference type="PRINTS" id="PR00081">
    <property type="entry name" value="GDHRDH"/>
</dbReference>
<reference evidence="4 5" key="1">
    <citation type="submission" date="2019-03" db="EMBL/GenBank/DDBJ databases">
        <title>Sequencing the genomes of 1000 actinobacteria strains.</title>
        <authorList>
            <person name="Klenk H.-P."/>
        </authorList>
    </citation>
    <scope>NUCLEOTIDE SEQUENCE [LARGE SCALE GENOMIC DNA]</scope>
    <source>
        <strain evidence="4 5">DSM 43805</strain>
    </source>
</reference>
<accession>A0A4R6JSS6</accession>
<comment type="similarity">
    <text evidence="1">Belongs to the short-chain dehydrogenases/reductases (SDR) family.</text>
</comment>
<dbReference type="FunFam" id="3.40.50.720:FF:000084">
    <property type="entry name" value="Short-chain dehydrogenase reductase"/>
    <property type="match status" value="1"/>
</dbReference>
<keyword evidence="2" id="KW-0560">Oxidoreductase</keyword>
<sequence>MAVAALRCASLGRDGLVSGRRGSKARQRPGLSWAAGLGRAAPAGVSVYDRTVTSSYVVTGGGRGVGRAIVERLVEEGGRVVVVEFDERGLDWAAEHVSAGRVVPVVGDASDDGVVARAAEAAGELRGWVNNAAVFPGGWLHGMPASEASALISRNLDPVLAGCAAAVRAFLASGKPGSIVNVSSHQAQRAVRGAFAYATAKAAVEGLTRALAVDYGPHRVRVNAVALGSIATERSDAYLAALEPDARDGFDREIRLLQPLGRMGRTGEVAEAVAFLLSERSSFVNGAIIPVDGGRSAVGRDPEEADSAHGDPGESSGVS</sequence>
<dbReference type="SUPFAM" id="SSF51735">
    <property type="entry name" value="NAD(P)-binding Rossmann-fold domains"/>
    <property type="match status" value="1"/>
</dbReference>
<dbReference type="PANTHER" id="PTHR42760:SF133">
    <property type="entry name" value="3-OXOACYL-[ACYL-CARRIER-PROTEIN] REDUCTASE"/>
    <property type="match status" value="1"/>
</dbReference>
<evidence type="ECO:0000256" key="2">
    <source>
        <dbReference type="ARBA" id="ARBA00023002"/>
    </source>
</evidence>
<keyword evidence="5" id="KW-1185">Reference proteome</keyword>
<dbReference type="PANTHER" id="PTHR42760">
    <property type="entry name" value="SHORT-CHAIN DEHYDROGENASES/REDUCTASES FAMILY MEMBER"/>
    <property type="match status" value="1"/>
</dbReference>
<evidence type="ECO:0000256" key="3">
    <source>
        <dbReference type="SAM" id="MobiDB-lite"/>
    </source>
</evidence>
<dbReference type="PRINTS" id="PR00080">
    <property type="entry name" value="SDRFAMILY"/>
</dbReference>
<evidence type="ECO:0000256" key="1">
    <source>
        <dbReference type="ARBA" id="ARBA00006484"/>
    </source>
</evidence>
<dbReference type="EMBL" id="SNWR01000001">
    <property type="protein sequence ID" value="TDO38471.1"/>
    <property type="molecule type" value="Genomic_DNA"/>
</dbReference>
<organism evidence="4 5">
    <name type="scientific">Paractinoplanes brasiliensis</name>
    <dbReference type="NCBI Taxonomy" id="52695"/>
    <lineage>
        <taxon>Bacteria</taxon>
        <taxon>Bacillati</taxon>
        <taxon>Actinomycetota</taxon>
        <taxon>Actinomycetes</taxon>
        <taxon>Micromonosporales</taxon>
        <taxon>Micromonosporaceae</taxon>
        <taxon>Paractinoplanes</taxon>
    </lineage>
</organism>
<name>A0A4R6JSS6_9ACTN</name>
<dbReference type="Proteomes" id="UP000294901">
    <property type="component" value="Unassembled WGS sequence"/>
</dbReference>
<dbReference type="InterPro" id="IPR020904">
    <property type="entry name" value="Sc_DH/Rdtase_CS"/>
</dbReference>
<feature type="compositionally biased region" description="Basic and acidic residues" evidence="3">
    <location>
        <begin position="298"/>
        <end position="312"/>
    </location>
</feature>
<proteinExistence type="inferred from homology"/>
<feature type="region of interest" description="Disordered" evidence="3">
    <location>
        <begin position="294"/>
        <end position="319"/>
    </location>
</feature>
<dbReference type="Gene3D" id="3.40.50.720">
    <property type="entry name" value="NAD(P)-binding Rossmann-like Domain"/>
    <property type="match status" value="1"/>
</dbReference>
<evidence type="ECO:0000313" key="5">
    <source>
        <dbReference type="Proteomes" id="UP000294901"/>
    </source>
</evidence>
<dbReference type="GO" id="GO:0016616">
    <property type="term" value="F:oxidoreductase activity, acting on the CH-OH group of donors, NAD or NADP as acceptor"/>
    <property type="evidence" value="ECO:0007669"/>
    <property type="project" value="TreeGrafter"/>
</dbReference>
<dbReference type="Pfam" id="PF13561">
    <property type="entry name" value="adh_short_C2"/>
    <property type="match status" value="1"/>
</dbReference>
<evidence type="ECO:0000313" key="4">
    <source>
        <dbReference type="EMBL" id="TDO38471.1"/>
    </source>
</evidence>
<gene>
    <name evidence="4" type="ORF">C8E87_2127</name>
</gene>
<dbReference type="PROSITE" id="PS00061">
    <property type="entry name" value="ADH_SHORT"/>
    <property type="match status" value="1"/>
</dbReference>
<dbReference type="CDD" id="cd05233">
    <property type="entry name" value="SDR_c"/>
    <property type="match status" value="1"/>
</dbReference>
<protein>
    <submittedName>
        <fullName evidence="4">NAD(P)-dependent dehydrogenase (Short-subunit alcohol dehydrogenase family)</fullName>
    </submittedName>
</protein>
<comment type="caution">
    <text evidence="4">The sequence shown here is derived from an EMBL/GenBank/DDBJ whole genome shotgun (WGS) entry which is preliminary data.</text>
</comment>
<dbReference type="AlphaFoldDB" id="A0A4R6JSS6"/>
<dbReference type="InterPro" id="IPR036291">
    <property type="entry name" value="NAD(P)-bd_dom_sf"/>
</dbReference>
<dbReference type="InterPro" id="IPR002347">
    <property type="entry name" value="SDR_fam"/>
</dbReference>